<evidence type="ECO:0000256" key="2">
    <source>
        <dbReference type="SAM" id="MobiDB-lite"/>
    </source>
</evidence>
<feature type="coiled-coil region" evidence="1">
    <location>
        <begin position="88"/>
        <end position="148"/>
    </location>
</feature>
<protein>
    <submittedName>
        <fullName evidence="3">Uncharacterized protein</fullName>
    </submittedName>
</protein>
<proteinExistence type="predicted"/>
<reference evidence="3 4" key="1">
    <citation type="submission" date="2016-03" db="EMBL/GenBank/DDBJ databases">
        <authorList>
            <person name="Ploux O."/>
        </authorList>
    </citation>
    <scope>NUCLEOTIDE SEQUENCE [LARGE SCALE GENOMIC DNA]</scope>
    <source>
        <strain evidence="3 4">UAMH 11012</strain>
    </source>
</reference>
<evidence type="ECO:0000313" key="4">
    <source>
        <dbReference type="Proteomes" id="UP000184330"/>
    </source>
</evidence>
<organism evidence="3 4">
    <name type="scientific">Phialocephala subalpina</name>
    <dbReference type="NCBI Taxonomy" id="576137"/>
    <lineage>
        <taxon>Eukaryota</taxon>
        <taxon>Fungi</taxon>
        <taxon>Dikarya</taxon>
        <taxon>Ascomycota</taxon>
        <taxon>Pezizomycotina</taxon>
        <taxon>Leotiomycetes</taxon>
        <taxon>Helotiales</taxon>
        <taxon>Mollisiaceae</taxon>
        <taxon>Phialocephala</taxon>
        <taxon>Phialocephala fortinii species complex</taxon>
    </lineage>
</organism>
<evidence type="ECO:0000256" key="1">
    <source>
        <dbReference type="SAM" id="Coils"/>
    </source>
</evidence>
<feature type="region of interest" description="Disordered" evidence="2">
    <location>
        <begin position="404"/>
        <end position="437"/>
    </location>
</feature>
<evidence type="ECO:0000313" key="3">
    <source>
        <dbReference type="EMBL" id="CZR54781.1"/>
    </source>
</evidence>
<dbReference type="AlphaFoldDB" id="A0A1L7WPW8"/>
<keyword evidence="4" id="KW-1185">Reference proteome</keyword>
<dbReference type="Proteomes" id="UP000184330">
    <property type="component" value="Unassembled WGS sequence"/>
</dbReference>
<keyword evidence="1" id="KW-0175">Coiled coil</keyword>
<gene>
    <name evidence="3" type="ORF">PAC_04665</name>
</gene>
<dbReference type="EMBL" id="FJOG01000005">
    <property type="protein sequence ID" value="CZR54781.1"/>
    <property type="molecule type" value="Genomic_DNA"/>
</dbReference>
<sequence length="437" mass="49694">MSYSPTQEEHLPTTPVPKSPKSPKTPEQSSKTGVDDPDERFGWRYTNDGQKVFFSQALKRFPPDADRKGIRNPYWVVLHLEWTLQEKEKEELKRKVEENTEKKRLEQENLKLKEKIRLMEQQHLVKENKRLDAEASESKEKAAEFEKAKNAQIHENNVLKKRLQEQEKGQKTLTKTLTDLQAGYISLDEKLTATSNSRDSFKTLYDDKLRKNILLQGQTEEKDKLVADLRKQITELRADLQTKEPLVKTGIALRERFRVETKHAIKVKKESLSDTDRKHIRGGGIAGHRADGDADAALFDLVSKLEARNEKEYSDLYGVGVQEYRALSSRRKKLINMKATLKGSVAIKGSTASLRSDAAILASQLEAMGSEIDDSDEAEATLRELENLVDRICKVDHEAKRPWARAARDPLPHSSANGTLEDVEPTEDGANLDLMGW</sequence>
<accession>A0A1L7WPW8</accession>
<name>A0A1L7WPW8_9HELO</name>
<feature type="region of interest" description="Disordered" evidence="2">
    <location>
        <begin position="1"/>
        <end position="42"/>
    </location>
</feature>